<protein>
    <submittedName>
        <fullName evidence="3">Uncharacterized protein</fullName>
    </submittedName>
</protein>
<dbReference type="Proteomes" id="UP000736787">
    <property type="component" value="Unassembled WGS sequence"/>
</dbReference>
<comment type="caution">
    <text evidence="3">The sequence shown here is derived from an EMBL/GenBank/DDBJ whole genome shotgun (WGS) entry which is preliminary data.</text>
</comment>
<evidence type="ECO:0000256" key="1">
    <source>
        <dbReference type="SAM" id="MobiDB-lite"/>
    </source>
</evidence>
<name>A0A8T1JWH4_9STRA</name>
<dbReference type="Proteomes" id="UP000735874">
    <property type="component" value="Unassembled WGS sequence"/>
</dbReference>
<reference evidence="3" key="1">
    <citation type="submission" date="2018-10" db="EMBL/GenBank/DDBJ databases">
        <title>Effector identification in a new, highly contiguous assembly of the strawberry crown rot pathogen Phytophthora cactorum.</title>
        <authorList>
            <person name="Armitage A.D."/>
            <person name="Nellist C.F."/>
            <person name="Bates H."/>
            <person name="Vickerstaff R.J."/>
            <person name="Harrison R.J."/>
        </authorList>
    </citation>
    <scope>NUCLEOTIDE SEQUENCE</scope>
    <source>
        <strain evidence="2">15-7</strain>
        <strain evidence="3">4040</strain>
    </source>
</reference>
<sequence>MWHHSWKNGVAIPPEMQHKIRFESKRKPEVEGAVTEE</sequence>
<dbReference type="AlphaFoldDB" id="A0A8T1JWH4"/>
<accession>A0A8T1JWH4</accession>
<evidence type="ECO:0000313" key="2">
    <source>
        <dbReference type="EMBL" id="KAG2836383.1"/>
    </source>
</evidence>
<proteinExistence type="predicted"/>
<dbReference type="EMBL" id="RCMK01001142">
    <property type="protein sequence ID" value="KAG2900851.1"/>
    <property type="molecule type" value="Genomic_DNA"/>
</dbReference>
<evidence type="ECO:0000313" key="4">
    <source>
        <dbReference type="Proteomes" id="UP000736787"/>
    </source>
</evidence>
<dbReference type="EMBL" id="RCMG01001097">
    <property type="protein sequence ID" value="KAG2836383.1"/>
    <property type="molecule type" value="Genomic_DNA"/>
</dbReference>
<feature type="region of interest" description="Disordered" evidence="1">
    <location>
        <begin position="1"/>
        <end position="37"/>
    </location>
</feature>
<evidence type="ECO:0000313" key="3">
    <source>
        <dbReference type="EMBL" id="KAG2900851.1"/>
    </source>
</evidence>
<feature type="compositionally biased region" description="Basic and acidic residues" evidence="1">
    <location>
        <begin position="16"/>
        <end position="30"/>
    </location>
</feature>
<gene>
    <name evidence="2" type="ORF">PC113_g20033</name>
    <name evidence="3" type="ORF">PC117_g21862</name>
</gene>
<organism evidence="3 4">
    <name type="scientific">Phytophthora cactorum</name>
    <dbReference type="NCBI Taxonomy" id="29920"/>
    <lineage>
        <taxon>Eukaryota</taxon>
        <taxon>Sar</taxon>
        <taxon>Stramenopiles</taxon>
        <taxon>Oomycota</taxon>
        <taxon>Peronosporomycetes</taxon>
        <taxon>Peronosporales</taxon>
        <taxon>Peronosporaceae</taxon>
        <taxon>Phytophthora</taxon>
    </lineage>
</organism>